<keyword evidence="3" id="KW-1185">Reference proteome</keyword>
<dbReference type="OrthoDB" id="9790377at2"/>
<evidence type="ECO:0000313" key="3">
    <source>
        <dbReference type="Proteomes" id="UP000184513"/>
    </source>
</evidence>
<dbReference type="EMBL" id="FRCY01000009">
    <property type="protein sequence ID" value="SHN16948.1"/>
    <property type="molecule type" value="Genomic_DNA"/>
</dbReference>
<dbReference type="Proteomes" id="UP000184513">
    <property type="component" value="Unassembled WGS sequence"/>
</dbReference>
<reference evidence="2 3" key="1">
    <citation type="submission" date="2016-11" db="EMBL/GenBank/DDBJ databases">
        <authorList>
            <person name="Jaros S."/>
            <person name="Januszkiewicz K."/>
            <person name="Wedrychowicz H."/>
        </authorList>
    </citation>
    <scope>NUCLEOTIDE SEQUENCE [LARGE SCALE GENOMIC DNA]</scope>
    <source>
        <strain evidence="2 3">CGMCC 1.6102</strain>
    </source>
</reference>
<name>A0A1M7PIL8_9BACT</name>
<organism evidence="2 3">
    <name type="scientific">Cyclobacterium lianum</name>
    <dbReference type="NCBI Taxonomy" id="388280"/>
    <lineage>
        <taxon>Bacteria</taxon>
        <taxon>Pseudomonadati</taxon>
        <taxon>Bacteroidota</taxon>
        <taxon>Cytophagia</taxon>
        <taxon>Cytophagales</taxon>
        <taxon>Cyclobacteriaceae</taxon>
        <taxon>Cyclobacterium</taxon>
    </lineage>
</organism>
<gene>
    <name evidence="2" type="ORF">SAMN04488057_10920</name>
</gene>
<evidence type="ECO:0000259" key="1">
    <source>
        <dbReference type="Pfam" id="PF13588"/>
    </source>
</evidence>
<protein>
    <submittedName>
        <fullName evidence="2">Type I restriction enzyme R protein N terminus (HSDR_N)</fullName>
    </submittedName>
</protein>
<sequence>MEDRLANPCNIRLNLPSFDFRVEVAGNGKSYIFDPLRKKEILLTPEEWVRQHLVQYLVVYLKYPKSLIALERGLIYNTLRKRFDILVLNRSGEAFFLLECKAPEVNLTQKTVEQVSVYNQQIKAPYLGISNGKKHICMELDDRSGIYRQIAHFPPFPKNN</sequence>
<dbReference type="STRING" id="388280.SAMN04488057_10920"/>
<dbReference type="Pfam" id="PF13588">
    <property type="entry name" value="HSDR_N_2"/>
    <property type="match status" value="1"/>
</dbReference>
<accession>A0A1M7PIL8</accession>
<dbReference type="AlphaFoldDB" id="A0A1M7PIL8"/>
<evidence type="ECO:0000313" key="2">
    <source>
        <dbReference type="EMBL" id="SHN16948.1"/>
    </source>
</evidence>
<dbReference type="RefSeq" id="WP_073095348.1">
    <property type="nucleotide sequence ID" value="NZ_FRCY01000009.1"/>
</dbReference>
<feature type="domain" description="Type I restriction enzyme R protein N-terminal" evidence="1">
    <location>
        <begin position="45"/>
        <end position="154"/>
    </location>
</feature>
<proteinExistence type="predicted"/>
<dbReference type="InterPro" id="IPR029464">
    <property type="entry name" value="HSDR_N"/>
</dbReference>